<protein>
    <submittedName>
        <fullName evidence="3">Jg20352 protein</fullName>
    </submittedName>
</protein>
<accession>A0A8S4R9Y6</accession>
<dbReference type="GO" id="GO:0005886">
    <property type="term" value="C:plasma membrane"/>
    <property type="evidence" value="ECO:0007669"/>
    <property type="project" value="TreeGrafter"/>
</dbReference>
<comment type="caution">
    <text evidence="3">The sequence shown here is derived from an EMBL/GenBank/DDBJ whole genome shotgun (WGS) entry which is preliminary data.</text>
</comment>
<keyword evidence="4" id="KW-1185">Reference proteome</keyword>
<dbReference type="PROSITE" id="PS51257">
    <property type="entry name" value="PROKAR_LIPOPROTEIN"/>
    <property type="match status" value="1"/>
</dbReference>
<keyword evidence="1" id="KW-0472">Membrane</keyword>
<name>A0A8S4R9Y6_9NEOP</name>
<feature type="signal peptide" evidence="2">
    <location>
        <begin position="1"/>
        <end position="15"/>
    </location>
</feature>
<dbReference type="GO" id="GO:0008528">
    <property type="term" value="F:G protein-coupled peptide receptor activity"/>
    <property type="evidence" value="ECO:0007669"/>
    <property type="project" value="TreeGrafter"/>
</dbReference>
<gene>
    <name evidence="3" type="primary">jg20352</name>
    <name evidence="3" type="ORF">PAEG_LOCUS11662</name>
</gene>
<keyword evidence="1" id="KW-0812">Transmembrane</keyword>
<feature type="transmembrane region" description="Helical" evidence="1">
    <location>
        <begin position="117"/>
        <end position="138"/>
    </location>
</feature>
<feature type="transmembrane region" description="Helical" evidence="1">
    <location>
        <begin position="150"/>
        <end position="173"/>
    </location>
</feature>
<evidence type="ECO:0000313" key="4">
    <source>
        <dbReference type="Proteomes" id="UP000838756"/>
    </source>
</evidence>
<evidence type="ECO:0000256" key="2">
    <source>
        <dbReference type="SAM" id="SignalP"/>
    </source>
</evidence>
<dbReference type="Gene3D" id="1.20.1070.10">
    <property type="entry name" value="Rhodopsin 7-helix transmembrane proteins"/>
    <property type="match status" value="1"/>
</dbReference>
<reference evidence="3" key="1">
    <citation type="submission" date="2022-03" db="EMBL/GenBank/DDBJ databases">
        <authorList>
            <person name="Lindestad O."/>
        </authorList>
    </citation>
    <scope>NUCLEOTIDE SEQUENCE</scope>
</reference>
<proteinExistence type="predicted"/>
<keyword evidence="1" id="KW-1133">Transmembrane helix</keyword>
<feature type="chain" id="PRO_5035949134" evidence="2">
    <location>
        <begin position="16"/>
        <end position="279"/>
    </location>
</feature>
<sequence>MKVLLLFAAFGLISCEPEDSYCCKPGQGVMADNENLCVDTANNVTFPTKLSCDVVYHFNQSEYKFLVTDDGRLIMLFALEAQVEADQFCIANRTLNSNERSAVVCDEVEEVIFDQRILGYCMLVSAVFLTLTAIVYCALPEMRDLQGKSIINFCGSLALGLSILGVVTLNLPYSDMGLCAARGFFIYFFIIASFFWTNAISIQILINLRAIIDAFNVLQGFLIFMLLVAFRKRVLKAMFKRGWLNCISGTVERHLAVGDDEEEVVNHTIEVGLHERLTK</sequence>
<evidence type="ECO:0000256" key="1">
    <source>
        <dbReference type="SAM" id="Phobius"/>
    </source>
</evidence>
<feature type="transmembrane region" description="Helical" evidence="1">
    <location>
        <begin position="213"/>
        <end position="230"/>
    </location>
</feature>
<dbReference type="PANTHER" id="PTHR47154:SF2">
    <property type="entry name" value="G-PROTEIN COUPLED RECEPTOR MTH-RELATED"/>
    <property type="match status" value="1"/>
</dbReference>
<dbReference type="Proteomes" id="UP000838756">
    <property type="component" value="Unassembled WGS sequence"/>
</dbReference>
<dbReference type="AlphaFoldDB" id="A0A8S4R9Y6"/>
<feature type="transmembrane region" description="Helical" evidence="1">
    <location>
        <begin position="185"/>
        <end position="206"/>
    </location>
</feature>
<evidence type="ECO:0000313" key="3">
    <source>
        <dbReference type="EMBL" id="CAH2233730.1"/>
    </source>
</evidence>
<dbReference type="PANTHER" id="PTHR47154">
    <property type="entry name" value="G-PROTEIN COUPLED RECEPTOR MTH-RELATED"/>
    <property type="match status" value="1"/>
</dbReference>
<dbReference type="OrthoDB" id="6134459at2759"/>
<keyword evidence="2" id="KW-0732">Signal</keyword>
<organism evidence="3 4">
    <name type="scientific">Pararge aegeria aegeria</name>
    <dbReference type="NCBI Taxonomy" id="348720"/>
    <lineage>
        <taxon>Eukaryota</taxon>
        <taxon>Metazoa</taxon>
        <taxon>Ecdysozoa</taxon>
        <taxon>Arthropoda</taxon>
        <taxon>Hexapoda</taxon>
        <taxon>Insecta</taxon>
        <taxon>Pterygota</taxon>
        <taxon>Neoptera</taxon>
        <taxon>Endopterygota</taxon>
        <taxon>Lepidoptera</taxon>
        <taxon>Glossata</taxon>
        <taxon>Ditrysia</taxon>
        <taxon>Papilionoidea</taxon>
        <taxon>Nymphalidae</taxon>
        <taxon>Satyrinae</taxon>
        <taxon>Satyrini</taxon>
        <taxon>Parargina</taxon>
        <taxon>Pararge</taxon>
    </lineage>
</organism>
<dbReference type="EMBL" id="CAKXAJ010024996">
    <property type="protein sequence ID" value="CAH2233730.1"/>
    <property type="molecule type" value="Genomic_DNA"/>
</dbReference>
<dbReference type="InterPro" id="IPR051384">
    <property type="entry name" value="Mth_GPCR"/>
</dbReference>